<dbReference type="PANTHER" id="PTHR43297:SF2">
    <property type="entry name" value="DIPEPTIDE TRANSPORT ATP-BINDING PROTEIN DPPD"/>
    <property type="match status" value="1"/>
</dbReference>
<dbReference type="Gene3D" id="3.40.50.300">
    <property type="entry name" value="P-loop containing nucleotide triphosphate hydrolases"/>
    <property type="match status" value="2"/>
</dbReference>
<protein>
    <submittedName>
        <fullName evidence="9">Peptide/nickel transport system ATP-binding protein</fullName>
    </submittedName>
</protein>
<dbReference type="InterPro" id="IPR027417">
    <property type="entry name" value="P-loop_NTPase"/>
</dbReference>
<evidence type="ECO:0000313" key="10">
    <source>
        <dbReference type="Proteomes" id="UP000243542"/>
    </source>
</evidence>
<dbReference type="Proteomes" id="UP000243542">
    <property type="component" value="Unassembled WGS sequence"/>
</dbReference>
<dbReference type="AlphaFoldDB" id="A0A2A9FA04"/>
<dbReference type="GO" id="GO:0015833">
    <property type="term" value="P:peptide transport"/>
    <property type="evidence" value="ECO:0007669"/>
    <property type="project" value="InterPro"/>
</dbReference>
<comment type="subcellular location">
    <subcellularLocation>
        <location evidence="1">Cell membrane</location>
        <topology evidence="1">Peripheral membrane protein</topology>
    </subcellularLocation>
</comment>
<evidence type="ECO:0000256" key="4">
    <source>
        <dbReference type="ARBA" id="ARBA00022475"/>
    </source>
</evidence>
<gene>
    <name evidence="9" type="ORF">ATK36_3066</name>
</gene>
<keyword evidence="5" id="KW-0547">Nucleotide-binding</keyword>
<comment type="caution">
    <text evidence="9">The sequence shown here is derived from an EMBL/GenBank/DDBJ whole genome shotgun (WGS) entry which is preliminary data.</text>
</comment>
<dbReference type="SUPFAM" id="SSF52540">
    <property type="entry name" value="P-loop containing nucleoside triphosphate hydrolases"/>
    <property type="match status" value="2"/>
</dbReference>
<dbReference type="InterPro" id="IPR050388">
    <property type="entry name" value="ABC_Ni/Peptide_Import"/>
</dbReference>
<keyword evidence="4" id="KW-1003">Cell membrane</keyword>
<dbReference type="InterPro" id="IPR003439">
    <property type="entry name" value="ABC_transporter-like_ATP-bd"/>
</dbReference>
<organism evidence="9 10">
    <name type="scientific">Amycolatopsis sulphurea</name>
    <dbReference type="NCBI Taxonomy" id="76022"/>
    <lineage>
        <taxon>Bacteria</taxon>
        <taxon>Bacillati</taxon>
        <taxon>Actinomycetota</taxon>
        <taxon>Actinomycetes</taxon>
        <taxon>Pseudonocardiales</taxon>
        <taxon>Pseudonocardiaceae</taxon>
        <taxon>Amycolatopsis</taxon>
    </lineage>
</organism>
<dbReference type="GO" id="GO:0005524">
    <property type="term" value="F:ATP binding"/>
    <property type="evidence" value="ECO:0007669"/>
    <property type="project" value="UniProtKB-KW"/>
</dbReference>
<dbReference type="RefSeq" id="WP_098512047.1">
    <property type="nucleotide sequence ID" value="NZ_JBIAKZ010000017.1"/>
</dbReference>
<proteinExistence type="inferred from homology"/>
<dbReference type="NCBIfam" id="NF008453">
    <property type="entry name" value="PRK11308.1"/>
    <property type="match status" value="2"/>
</dbReference>
<feature type="domain" description="ABC transporter" evidence="8">
    <location>
        <begin position="21"/>
        <end position="269"/>
    </location>
</feature>
<accession>A0A2A9FA04</accession>
<evidence type="ECO:0000256" key="6">
    <source>
        <dbReference type="ARBA" id="ARBA00022840"/>
    </source>
</evidence>
<evidence type="ECO:0000256" key="7">
    <source>
        <dbReference type="ARBA" id="ARBA00023136"/>
    </source>
</evidence>
<evidence type="ECO:0000256" key="5">
    <source>
        <dbReference type="ARBA" id="ARBA00022741"/>
    </source>
</evidence>
<dbReference type="EMBL" id="PDJK01000002">
    <property type="protein sequence ID" value="PFG47998.1"/>
    <property type="molecule type" value="Genomic_DNA"/>
</dbReference>
<dbReference type="PROSITE" id="PS00211">
    <property type="entry name" value="ABC_TRANSPORTER_1"/>
    <property type="match status" value="1"/>
</dbReference>
<name>A0A2A9FA04_9PSEU</name>
<dbReference type="NCBIfam" id="TIGR01727">
    <property type="entry name" value="oligo_HPY"/>
    <property type="match status" value="1"/>
</dbReference>
<evidence type="ECO:0000256" key="1">
    <source>
        <dbReference type="ARBA" id="ARBA00004202"/>
    </source>
</evidence>
<dbReference type="NCBIfam" id="NF007739">
    <property type="entry name" value="PRK10419.1"/>
    <property type="match status" value="2"/>
</dbReference>
<sequence length="631" mass="67979">MTQSPSDRPETSRGATAGLDVQELRIERVGGPGTHTIVSEISLTVAPGETVGIVGESGSGKSMTAKAITGLLPPKLVASGRVTYRGRDLLPLREKEWRSIRGHEIGLVSQNPFTMLSPVDRCGRIIEESLRREVRKRMSRRERRAEAIRRLAEVGIDDESVVDRHPFQLSGGMQQRVGIAAALAREPRILIADEPSTALDATTQREILALIKSLQEARGMGLILITHDLRIAFSMCDRVNVLYAGSLVETGPAADLEAEPFHPYTHGLLMSEPPADHRVAELVAIPGSVPTPDSVAGSCTFAPRCRWVRPECTDGAPPLRVIGAGRLSDCLRIEEIRSELAEERTRATGAAVPAVAADGEGKLIAVTDVGKIFHSGGREVTALQSVSISVGDGEGVGLVGESGSGKSTLGRIIAGLERPSSGSIEIAGIDAGDRSKLGRRDQLALRRKVQMIFQDPYSSLNPMRTIGSTLEETIRVHEPSAKDMERRIAELLRSVGLDSEYAQRKPMALSGGQHQRVAIARALAVRPRILICDEPVAALDVSVQAQILNLFSSLRDEWGIGYLFITHDLSIVRQVVERAYVMSKGRVVESGPVDEVLGNPQDPYTVRLLQSVPNSSAEWLAPGSRASAGEA</sequence>
<dbReference type="PROSITE" id="PS50893">
    <property type="entry name" value="ABC_TRANSPORTER_2"/>
    <property type="match status" value="2"/>
</dbReference>
<dbReference type="InterPro" id="IPR013563">
    <property type="entry name" value="Oligopep_ABC_C"/>
</dbReference>
<reference evidence="9 10" key="1">
    <citation type="submission" date="2017-10" db="EMBL/GenBank/DDBJ databases">
        <title>Sequencing the genomes of 1000 actinobacteria strains.</title>
        <authorList>
            <person name="Klenk H.-P."/>
        </authorList>
    </citation>
    <scope>NUCLEOTIDE SEQUENCE [LARGE SCALE GENOMIC DNA]</scope>
    <source>
        <strain evidence="9 10">DSM 46092</strain>
    </source>
</reference>
<keyword evidence="7" id="KW-0472">Membrane</keyword>
<dbReference type="SMART" id="SM00382">
    <property type="entry name" value="AAA"/>
    <property type="match status" value="2"/>
</dbReference>
<comment type="similarity">
    <text evidence="2">Belongs to the ABC transporter superfamily.</text>
</comment>
<keyword evidence="3" id="KW-0813">Transport</keyword>
<evidence type="ECO:0000256" key="3">
    <source>
        <dbReference type="ARBA" id="ARBA00022448"/>
    </source>
</evidence>
<keyword evidence="10" id="KW-1185">Reference proteome</keyword>
<dbReference type="Pfam" id="PF08352">
    <property type="entry name" value="oligo_HPY"/>
    <property type="match status" value="2"/>
</dbReference>
<evidence type="ECO:0000313" key="9">
    <source>
        <dbReference type="EMBL" id="PFG47998.1"/>
    </source>
</evidence>
<keyword evidence="6 9" id="KW-0067">ATP-binding</keyword>
<dbReference type="GO" id="GO:0016887">
    <property type="term" value="F:ATP hydrolysis activity"/>
    <property type="evidence" value="ECO:0007669"/>
    <property type="project" value="InterPro"/>
</dbReference>
<dbReference type="InterPro" id="IPR017871">
    <property type="entry name" value="ABC_transporter-like_CS"/>
</dbReference>
<evidence type="ECO:0000256" key="2">
    <source>
        <dbReference type="ARBA" id="ARBA00005417"/>
    </source>
</evidence>
<dbReference type="PANTHER" id="PTHR43297">
    <property type="entry name" value="OLIGOPEPTIDE TRANSPORT ATP-BINDING PROTEIN APPD"/>
    <property type="match status" value="1"/>
</dbReference>
<evidence type="ECO:0000259" key="8">
    <source>
        <dbReference type="PROSITE" id="PS50893"/>
    </source>
</evidence>
<dbReference type="CDD" id="cd03257">
    <property type="entry name" value="ABC_NikE_OppD_transporters"/>
    <property type="match status" value="2"/>
</dbReference>
<dbReference type="GO" id="GO:0005886">
    <property type="term" value="C:plasma membrane"/>
    <property type="evidence" value="ECO:0007669"/>
    <property type="project" value="UniProtKB-SubCell"/>
</dbReference>
<dbReference type="InterPro" id="IPR003593">
    <property type="entry name" value="AAA+_ATPase"/>
</dbReference>
<dbReference type="Pfam" id="PF00005">
    <property type="entry name" value="ABC_tran"/>
    <property type="match status" value="2"/>
</dbReference>
<feature type="domain" description="ABC transporter" evidence="8">
    <location>
        <begin position="364"/>
        <end position="609"/>
    </location>
</feature>